<evidence type="ECO:0000313" key="2">
    <source>
        <dbReference type="Proteomes" id="UP001328107"/>
    </source>
</evidence>
<dbReference type="AlphaFoldDB" id="A0AAN5D3M5"/>
<organism evidence="1 2">
    <name type="scientific">Pristionchus mayeri</name>
    <dbReference type="NCBI Taxonomy" id="1317129"/>
    <lineage>
        <taxon>Eukaryota</taxon>
        <taxon>Metazoa</taxon>
        <taxon>Ecdysozoa</taxon>
        <taxon>Nematoda</taxon>
        <taxon>Chromadorea</taxon>
        <taxon>Rhabditida</taxon>
        <taxon>Rhabditina</taxon>
        <taxon>Diplogasteromorpha</taxon>
        <taxon>Diplogasteroidea</taxon>
        <taxon>Neodiplogasteridae</taxon>
        <taxon>Pristionchus</taxon>
    </lineage>
</organism>
<gene>
    <name evidence="1" type="ORF">PMAYCL1PPCAC_25984</name>
</gene>
<keyword evidence="2" id="KW-1185">Reference proteome</keyword>
<feature type="non-terminal residue" evidence="1">
    <location>
        <position position="1"/>
    </location>
</feature>
<dbReference type="Proteomes" id="UP001328107">
    <property type="component" value="Unassembled WGS sequence"/>
</dbReference>
<accession>A0AAN5D3M5</accession>
<name>A0AAN5D3M5_9BILA</name>
<proteinExistence type="predicted"/>
<sequence>TNRSLRSIRKCGVVESIKLNSTKIKETGNVLEAVRPKRLHVVLVEEGQLHQIIDSSGRHKEELRLVQCVLHLETISDMENVHDGNICNHRSTGMNNSHEVDKFLRYNVVDFHFIRSL</sequence>
<protein>
    <submittedName>
        <fullName evidence="1">Uncharacterized protein</fullName>
    </submittedName>
</protein>
<evidence type="ECO:0000313" key="1">
    <source>
        <dbReference type="EMBL" id="GMR55789.1"/>
    </source>
</evidence>
<dbReference type="EMBL" id="BTRK01000005">
    <property type="protein sequence ID" value="GMR55789.1"/>
    <property type="molecule type" value="Genomic_DNA"/>
</dbReference>
<reference evidence="2" key="1">
    <citation type="submission" date="2022-10" db="EMBL/GenBank/DDBJ databases">
        <title>Genome assembly of Pristionchus species.</title>
        <authorList>
            <person name="Yoshida K."/>
            <person name="Sommer R.J."/>
        </authorList>
    </citation>
    <scope>NUCLEOTIDE SEQUENCE [LARGE SCALE GENOMIC DNA]</scope>
    <source>
        <strain evidence="2">RS5460</strain>
    </source>
</reference>
<comment type="caution">
    <text evidence="1">The sequence shown here is derived from an EMBL/GenBank/DDBJ whole genome shotgun (WGS) entry which is preliminary data.</text>
</comment>